<dbReference type="Proteomes" id="UP000824120">
    <property type="component" value="Chromosome 8"/>
</dbReference>
<dbReference type="GO" id="GO:0006284">
    <property type="term" value="P:base-excision repair"/>
    <property type="evidence" value="ECO:0007669"/>
    <property type="project" value="TreeGrafter"/>
</dbReference>
<evidence type="ECO:0000313" key="8">
    <source>
        <dbReference type="Proteomes" id="UP000824120"/>
    </source>
</evidence>
<keyword evidence="8" id="KW-1185">Reference proteome</keyword>
<feature type="binding site" evidence="5">
    <location>
        <position position="38"/>
    </location>
    <ligand>
        <name>Mg(2+)</name>
        <dbReference type="ChEBI" id="CHEBI:18420"/>
        <label>1</label>
    </ligand>
</feature>
<protein>
    <recommendedName>
        <fullName evidence="6">Endonuclease/exonuclease/phosphatase domain-containing protein</fullName>
    </recommendedName>
</protein>
<keyword evidence="3" id="KW-0378">Hydrolase</keyword>
<dbReference type="OrthoDB" id="692400at2759"/>
<feature type="domain" description="Endonuclease/exonuclease/phosphatase" evidence="6">
    <location>
        <begin position="6"/>
        <end position="129"/>
    </location>
</feature>
<evidence type="ECO:0000256" key="1">
    <source>
        <dbReference type="ARBA" id="ARBA00007092"/>
    </source>
</evidence>
<sequence>MNLNIVSWNVRGLNCRRKRSIIRNMIRTWKADVVCFQETKMEGEIANKVKEIWGSRWADYVQLEASGTRGGIVIMWDKRRWVGEVSSVGAFSVSVCFSGKNLDFKWHLTGVYAPNDRAEREETWWELGAAKVAMTELLEFIEDMELMDLDLAGESSLGEKRTLHSSKARQVFDLKNGIQIS</sequence>
<evidence type="ECO:0000259" key="6">
    <source>
        <dbReference type="Pfam" id="PF03372"/>
    </source>
</evidence>
<evidence type="ECO:0000256" key="3">
    <source>
        <dbReference type="ARBA" id="ARBA00022801"/>
    </source>
</evidence>
<keyword evidence="2 5" id="KW-0479">Metal-binding</keyword>
<gene>
    <name evidence="7" type="ORF">H5410_039875</name>
</gene>
<accession>A0A9J5XM87</accession>
<dbReference type="PANTHER" id="PTHR22748">
    <property type="entry name" value="AP ENDONUCLEASE"/>
    <property type="match status" value="1"/>
</dbReference>
<reference evidence="7 8" key="1">
    <citation type="submission" date="2020-09" db="EMBL/GenBank/DDBJ databases">
        <title>De no assembly of potato wild relative species, Solanum commersonii.</title>
        <authorList>
            <person name="Cho K."/>
        </authorList>
    </citation>
    <scope>NUCLEOTIDE SEQUENCE [LARGE SCALE GENOMIC DNA]</scope>
    <source>
        <strain evidence="7">LZ3.2</strain>
        <tissue evidence="7">Leaf</tissue>
    </source>
</reference>
<dbReference type="GO" id="GO:0008081">
    <property type="term" value="F:phosphoric diester hydrolase activity"/>
    <property type="evidence" value="ECO:0007669"/>
    <property type="project" value="TreeGrafter"/>
</dbReference>
<dbReference type="InterPro" id="IPR036691">
    <property type="entry name" value="Endo/exonu/phosph_ase_sf"/>
</dbReference>
<comment type="similarity">
    <text evidence="1">Belongs to the DNA repair enzymes AP/ExoA family.</text>
</comment>
<dbReference type="InterPro" id="IPR004808">
    <property type="entry name" value="AP_endonuc_1"/>
</dbReference>
<feature type="binding site" evidence="5">
    <location>
        <position position="9"/>
    </location>
    <ligand>
        <name>Mg(2+)</name>
        <dbReference type="ChEBI" id="CHEBI:18420"/>
        <label>1</label>
    </ligand>
</feature>
<evidence type="ECO:0000313" key="7">
    <source>
        <dbReference type="EMBL" id="KAG5589361.1"/>
    </source>
</evidence>
<dbReference type="EMBL" id="JACXVP010000008">
    <property type="protein sequence ID" value="KAG5589361.1"/>
    <property type="molecule type" value="Genomic_DNA"/>
</dbReference>
<evidence type="ECO:0000256" key="4">
    <source>
        <dbReference type="ARBA" id="ARBA00022842"/>
    </source>
</evidence>
<dbReference type="GO" id="GO:0046872">
    <property type="term" value="F:metal ion binding"/>
    <property type="evidence" value="ECO:0007669"/>
    <property type="project" value="UniProtKB-KW"/>
</dbReference>
<proteinExistence type="inferred from homology"/>
<evidence type="ECO:0000256" key="2">
    <source>
        <dbReference type="ARBA" id="ARBA00022723"/>
    </source>
</evidence>
<dbReference type="SUPFAM" id="SSF56219">
    <property type="entry name" value="DNase I-like"/>
    <property type="match status" value="1"/>
</dbReference>
<keyword evidence="5" id="KW-0464">Manganese</keyword>
<organism evidence="7 8">
    <name type="scientific">Solanum commersonii</name>
    <name type="common">Commerson's wild potato</name>
    <name type="synonym">Commerson's nightshade</name>
    <dbReference type="NCBI Taxonomy" id="4109"/>
    <lineage>
        <taxon>Eukaryota</taxon>
        <taxon>Viridiplantae</taxon>
        <taxon>Streptophyta</taxon>
        <taxon>Embryophyta</taxon>
        <taxon>Tracheophyta</taxon>
        <taxon>Spermatophyta</taxon>
        <taxon>Magnoliopsida</taxon>
        <taxon>eudicotyledons</taxon>
        <taxon>Gunneridae</taxon>
        <taxon>Pentapetalae</taxon>
        <taxon>asterids</taxon>
        <taxon>lamiids</taxon>
        <taxon>Solanales</taxon>
        <taxon>Solanaceae</taxon>
        <taxon>Solanoideae</taxon>
        <taxon>Solaneae</taxon>
        <taxon>Solanum</taxon>
    </lineage>
</organism>
<dbReference type="GO" id="GO:0008311">
    <property type="term" value="F:double-stranded DNA 3'-5' DNA exonuclease activity"/>
    <property type="evidence" value="ECO:0007669"/>
    <property type="project" value="TreeGrafter"/>
</dbReference>
<keyword evidence="4 5" id="KW-0460">Magnesium</keyword>
<dbReference type="GO" id="GO:0005634">
    <property type="term" value="C:nucleus"/>
    <property type="evidence" value="ECO:0007669"/>
    <property type="project" value="TreeGrafter"/>
</dbReference>
<dbReference type="InterPro" id="IPR005135">
    <property type="entry name" value="Endo/exonuclease/phosphatase"/>
</dbReference>
<dbReference type="PANTHER" id="PTHR22748:SF19">
    <property type="entry name" value="ENDONUCLEASE_EXONUCLEASE_PHOSPHATASE DOMAIN-CONTAINING PROTEIN"/>
    <property type="match status" value="1"/>
</dbReference>
<dbReference type="AlphaFoldDB" id="A0A9J5XM87"/>
<comment type="cofactor">
    <cofactor evidence="5">
        <name>Mg(2+)</name>
        <dbReference type="ChEBI" id="CHEBI:18420"/>
    </cofactor>
    <cofactor evidence="5">
        <name>Mn(2+)</name>
        <dbReference type="ChEBI" id="CHEBI:29035"/>
    </cofactor>
    <text evidence="5">Probably binds two magnesium or manganese ions per subunit.</text>
</comment>
<dbReference type="GO" id="GO:0003906">
    <property type="term" value="F:DNA-(apurinic or apyrimidinic site) endonuclease activity"/>
    <property type="evidence" value="ECO:0007669"/>
    <property type="project" value="TreeGrafter"/>
</dbReference>
<dbReference type="Gene3D" id="3.60.10.10">
    <property type="entry name" value="Endonuclease/exonuclease/phosphatase"/>
    <property type="match status" value="1"/>
</dbReference>
<evidence type="ECO:0000256" key="5">
    <source>
        <dbReference type="PIRSR" id="PIRSR604808-2"/>
    </source>
</evidence>
<comment type="caution">
    <text evidence="7">The sequence shown here is derived from an EMBL/GenBank/DDBJ whole genome shotgun (WGS) entry which is preliminary data.</text>
</comment>
<name>A0A9J5XM87_SOLCO</name>
<dbReference type="Pfam" id="PF03372">
    <property type="entry name" value="Exo_endo_phos"/>
    <property type="match status" value="1"/>
</dbReference>